<dbReference type="InterPro" id="IPR046730">
    <property type="entry name" value="DUF6622"/>
</dbReference>
<dbReference type="EMBL" id="JAJISD010000003">
    <property type="protein sequence ID" value="MCC8429288.1"/>
    <property type="molecule type" value="Genomic_DNA"/>
</dbReference>
<feature type="transmembrane region" description="Helical" evidence="1">
    <location>
        <begin position="172"/>
        <end position="193"/>
    </location>
</feature>
<name>A0ABS8KUI4_9HYPH</name>
<evidence type="ECO:0000259" key="2">
    <source>
        <dbReference type="Pfam" id="PF12146"/>
    </source>
</evidence>
<protein>
    <submittedName>
        <fullName evidence="3">Alpha/beta hydrolase</fullName>
    </submittedName>
</protein>
<organism evidence="3 4">
    <name type="scientific">Reyranella aquatilis</name>
    <dbReference type="NCBI Taxonomy" id="2035356"/>
    <lineage>
        <taxon>Bacteria</taxon>
        <taxon>Pseudomonadati</taxon>
        <taxon>Pseudomonadota</taxon>
        <taxon>Alphaproteobacteria</taxon>
        <taxon>Hyphomicrobiales</taxon>
        <taxon>Reyranellaceae</taxon>
        <taxon>Reyranella</taxon>
    </lineage>
</organism>
<feature type="domain" description="Serine aminopeptidase S33" evidence="2">
    <location>
        <begin position="242"/>
        <end position="471"/>
    </location>
</feature>
<comment type="caution">
    <text evidence="3">The sequence shown here is derived from an EMBL/GenBank/DDBJ whole genome shotgun (WGS) entry which is preliminary data.</text>
</comment>
<keyword evidence="1" id="KW-0472">Membrane</keyword>
<dbReference type="SUPFAM" id="SSF53474">
    <property type="entry name" value="alpha/beta-Hydrolases"/>
    <property type="match status" value="1"/>
</dbReference>
<gene>
    <name evidence="3" type="ORF">LJ725_09930</name>
</gene>
<dbReference type="InterPro" id="IPR029058">
    <property type="entry name" value="AB_hydrolase_fold"/>
</dbReference>
<keyword evidence="4" id="KW-1185">Reference proteome</keyword>
<feature type="transmembrane region" description="Helical" evidence="1">
    <location>
        <begin position="17"/>
        <end position="34"/>
    </location>
</feature>
<feature type="transmembrane region" description="Helical" evidence="1">
    <location>
        <begin position="66"/>
        <end position="86"/>
    </location>
</feature>
<dbReference type="InterPro" id="IPR022742">
    <property type="entry name" value="Hydrolase_4"/>
</dbReference>
<evidence type="ECO:0000313" key="4">
    <source>
        <dbReference type="Proteomes" id="UP001198862"/>
    </source>
</evidence>
<accession>A0ABS8KUI4</accession>
<dbReference type="Pfam" id="PF20327">
    <property type="entry name" value="DUF6622"/>
    <property type="match status" value="1"/>
</dbReference>
<dbReference type="RefSeq" id="WP_230550495.1">
    <property type="nucleotide sequence ID" value="NZ_JAJISD010000003.1"/>
</dbReference>
<dbReference type="PANTHER" id="PTHR43194">
    <property type="entry name" value="HYDROLASE ALPHA/BETA FOLD FAMILY"/>
    <property type="match status" value="1"/>
</dbReference>
<dbReference type="Proteomes" id="UP001198862">
    <property type="component" value="Unassembled WGS sequence"/>
</dbReference>
<keyword evidence="1" id="KW-0812">Transmembrane</keyword>
<proteinExistence type="predicted"/>
<dbReference type="PANTHER" id="PTHR43194:SF2">
    <property type="entry name" value="PEROXISOMAL MEMBRANE PROTEIN LPX1"/>
    <property type="match status" value="1"/>
</dbReference>
<evidence type="ECO:0000256" key="1">
    <source>
        <dbReference type="SAM" id="Phobius"/>
    </source>
</evidence>
<dbReference type="Pfam" id="PF12146">
    <property type="entry name" value="Hydrolase_4"/>
    <property type="match status" value="1"/>
</dbReference>
<keyword evidence="1" id="KW-1133">Transmembrane helix</keyword>
<evidence type="ECO:0000313" key="3">
    <source>
        <dbReference type="EMBL" id="MCC8429288.1"/>
    </source>
</evidence>
<feature type="transmembrane region" description="Helical" evidence="1">
    <location>
        <begin position="138"/>
        <end position="160"/>
    </location>
</feature>
<feature type="transmembrane region" description="Helical" evidence="1">
    <location>
        <begin position="106"/>
        <end position="126"/>
    </location>
</feature>
<keyword evidence="3" id="KW-0378">Hydrolase</keyword>
<dbReference type="Gene3D" id="3.40.50.1820">
    <property type="entry name" value="alpha/beta hydrolase"/>
    <property type="match status" value="1"/>
</dbReference>
<dbReference type="InterPro" id="IPR050228">
    <property type="entry name" value="Carboxylesterase_BioH"/>
</dbReference>
<dbReference type="GO" id="GO:0016787">
    <property type="term" value="F:hydrolase activity"/>
    <property type="evidence" value="ECO:0007669"/>
    <property type="project" value="UniProtKB-KW"/>
</dbReference>
<sequence>MSSLFETVFQIVVHTPLWVWPLMLLVIWLGASGLRPRTLPLWRLAILPVVGLVISLAGIGQSPRPALALIAWLIALAIGLPLGLWLGRRRGVRRLADGRLELAGGWFMLAFGLSIFAVRYALGIVFGMAPSLRADPVWIGLAGGVGGFVAGIGLGWLAGVGGDRSGRWLPRIACMPAALAVAMTAVLGGVIVFSTPGQLPRLMAGDSLPGSDTWNPAEIPAVQRVAARDGAPLTYRLYPGRADRAVVLIHGSSGASISMHKSAQALQAAGATVYAVSLRGHGGSGFSNGDTSYVGQLDDDLVDFINATGLTAPGIGRTLIGFSSGGGFVLRTASGPNRQAFDGYIAISPYIAPDSPTTRPASGGWASVAVPRVVALSVLDGFGMPWFQELEVVRFATAAAPSENRTPVYSFRLAAGLQLGRDWKAALARIDRPTIVLVGADDELFLADRYGPLLDSLNPRIAVEVVPGFGHLDMIAREQAAAAVARAWQRLR</sequence>
<reference evidence="3 4" key="1">
    <citation type="submission" date="2021-11" db="EMBL/GenBank/DDBJ databases">
        <authorList>
            <person name="Lee D.-H."/>
            <person name="Kim S.-B."/>
        </authorList>
    </citation>
    <scope>NUCLEOTIDE SEQUENCE [LARGE SCALE GENOMIC DNA]</scope>
    <source>
        <strain evidence="3 4">KCTC 52223</strain>
    </source>
</reference>
<feature type="transmembrane region" description="Helical" evidence="1">
    <location>
        <begin position="41"/>
        <end position="60"/>
    </location>
</feature>